<feature type="non-terminal residue" evidence="2">
    <location>
        <position position="1"/>
    </location>
</feature>
<comment type="caution">
    <text evidence="2">The sequence shown here is derived from an EMBL/GenBank/DDBJ whole genome shotgun (WGS) entry which is preliminary data.</text>
</comment>
<dbReference type="Proteomes" id="UP000471521">
    <property type="component" value="Unassembled WGS sequence"/>
</dbReference>
<keyword evidence="1" id="KW-0812">Transmembrane</keyword>
<dbReference type="AlphaFoldDB" id="A0A6B0SS30"/>
<gene>
    <name evidence="2" type="ORF">GRX66_17930</name>
</gene>
<proteinExistence type="predicted"/>
<keyword evidence="3" id="KW-1185">Reference proteome</keyword>
<organism evidence="2 3">
    <name type="scientific">Halobacterium bonnevillei</name>
    <dbReference type="NCBI Taxonomy" id="2692200"/>
    <lineage>
        <taxon>Archaea</taxon>
        <taxon>Methanobacteriati</taxon>
        <taxon>Methanobacteriota</taxon>
        <taxon>Stenosarchaea group</taxon>
        <taxon>Halobacteria</taxon>
        <taxon>Halobacteriales</taxon>
        <taxon>Halobacteriaceae</taxon>
        <taxon>Halobacterium</taxon>
    </lineage>
</organism>
<name>A0A6B0SS30_9EURY</name>
<evidence type="ECO:0000313" key="3">
    <source>
        <dbReference type="Proteomes" id="UP000471521"/>
    </source>
</evidence>
<sequence>PDRSSGSWGLVFDGTGISKYASAAAPDAMRGVVVVGDVFGSVHDVTTRQLTLLGAVGMGLLSPLAFGVFLWLRGRDTPPDAGDVAKPRPGT</sequence>
<feature type="transmembrane region" description="Helical" evidence="1">
    <location>
        <begin position="50"/>
        <end position="72"/>
    </location>
</feature>
<keyword evidence="1" id="KW-0472">Membrane</keyword>
<accession>A0A6B0SS30</accession>
<evidence type="ECO:0000313" key="2">
    <source>
        <dbReference type="EMBL" id="MXR22371.1"/>
    </source>
</evidence>
<keyword evidence="1" id="KW-1133">Transmembrane helix</keyword>
<reference evidence="2 3" key="1">
    <citation type="submission" date="2019-12" db="EMBL/GenBank/DDBJ databases">
        <title>Isolation and characterization of three novel carbon monoxide-oxidizing members of Halobacteria from salione crusts and soils.</title>
        <authorList>
            <person name="Myers M.R."/>
            <person name="King G.M."/>
        </authorList>
    </citation>
    <scope>NUCLEOTIDE SEQUENCE [LARGE SCALE GENOMIC DNA]</scope>
    <source>
        <strain evidence="2 3">PCN9</strain>
    </source>
</reference>
<dbReference type="EMBL" id="WUUU01000261">
    <property type="protein sequence ID" value="MXR22371.1"/>
    <property type="molecule type" value="Genomic_DNA"/>
</dbReference>
<protein>
    <submittedName>
        <fullName evidence="2">Uncharacterized protein</fullName>
    </submittedName>
</protein>
<evidence type="ECO:0000256" key="1">
    <source>
        <dbReference type="SAM" id="Phobius"/>
    </source>
</evidence>